<dbReference type="GO" id="GO:0005635">
    <property type="term" value="C:nuclear envelope"/>
    <property type="evidence" value="ECO:0007669"/>
    <property type="project" value="TreeGrafter"/>
</dbReference>
<keyword evidence="3 5" id="KW-1133">Transmembrane helix</keyword>
<evidence type="ECO:0000256" key="6">
    <source>
        <dbReference type="SAM" id="SignalP"/>
    </source>
</evidence>
<organism evidence="7 8">
    <name type="scientific">Cryptococcus amylolentus CBS 6273</name>
    <dbReference type="NCBI Taxonomy" id="1296118"/>
    <lineage>
        <taxon>Eukaryota</taxon>
        <taxon>Fungi</taxon>
        <taxon>Dikarya</taxon>
        <taxon>Basidiomycota</taxon>
        <taxon>Agaricomycotina</taxon>
        <taxon>Tremellomycetes</taxon>
        <taxon>Tremellales</taxon>
        <taxon>Cryptococcaceae</taxon>
        <taxon>Cryptococcus</taxon>
    </lineage>
</organism>
<evidence type="ECO:0008006" key="9">
    <source>
        <dbReference type="Google" id="ProtNLM"/>
    </source>
</evidence>
<proteinExistence type="predicted"/>
<feature type="signal peptide" evidence="6">
    <location>
        <begin position="1"/>
        <end position="22"/>
    </location>
</feature>
<accession>A0A1E3J892</accession>
<keyword evidence="2 5" id="KW-0812">Transmembrane</keyword>
<dbReference type="PANTHER" id="PTHR10250:SF26">
    <property type="entry name" value="GLUTATHIONE S-TRANSFERASE 3, MITOCHONDRIAL"/>
    <property type="match status" value="1"/>
</dbReference>
<dbReference type="SUPFAM" id="SSF161084">
    <property type="entry name" value="MAPEG domain-like"/>
    <property type="match status" value="1"/>
</dbReference>
<dbReference type="Gene3D" id="1.20.120.550">
    <property type="entry name" value="Membrane associated eicosanoid/glutathione metabolism-like domain"/>
    <property type="match status" value="1"/>
</dbReference>
<keyword evidence="6" id="KW-0732">Signal</keyword>
<evidence type="ECO:0000313" key="8">
    <source>
        <dbReference type="Proteomes" id="UP000095149"/>
    </source>
</evidence>
<dbReference type="InterPro" id="IPR023352">
    <property type="entry name" value="MAPEG-like_dom_sf"/>
</dbReference>
<name>A0A1E3J892_9TREE</name>
<feature type="transmembrane region" description="Helical" evidence="5">
    <location>
        <begin position="131"/>
        <end position="151"/>
    </location>
</feature>
<dbReference type="Pfam" id="PF01124">
    <property type="entry name" value="MAPEG"/>
    <property type="match status" value="1"/>
</dbReference>
<evidence type="ECO:0000313" key="7">
    <source>
        <dbReference type="EMBL" id="ODN97083.1"/>
    </source>
</evidence>
<dbReference type="GO" id="GO:0004602">
    <property type="term" value="F:glutathione peroxidase activity"/>
    <property type="evidence" value="ECO:0007669"/>
    <property type="project" value="TreeGrafter"/>
</dbReference>
<dbReference type="InterPro" id="IPR050997">
    <property type="entry name" value="MAPEG"/>
</dbReference>
<dbReference type="EMBL" id="MEKH01000014">
    <property type="protein sequence ID" value="ODN97083.1"/>
    <property type="molecule type" value="Genomic_DNA"/>
</dbReference>
<dbReference type="Proteomes" id="UP000095149">
    <property type="component" value="Unassembled WGS sequence"/>
</dbReference>
<evidence type="ECO:0000256" key="3">
    <source>
        <dbReference type="ARBA" id="ARBA00022989"/>
    </source>
</evidence>
<evidence type="ECO:0000256" key="4">
    <source>
        <dbReference type="ARBA" id="ARBA00023136"/>
    </source>
</evidence>
<reference evidence="7 8" key="1">
    <citation type="submission" date="2016-06" db="EMBL/GenBank/DDBJ databases">
        <title>Evolution of pathogenesis and genome organization in the Tremellales.</title>
        <authorList>
            <person name="Cuomo C."/>
            <person name="Litvintseva A."/>
            <person name="Heitman J."/>
            <person name="Chen Y."/>
            <person name="Sun S."/>
            <person name="Springer D."/>
            <person name="Dromer F."/>
            <person name="Young S."/>
            <person name="Zeng Q."/>
            <person name="Chapman S."/>
            <person name="Gujja S."/>
            <person name="Saif S."/>
            <person name="Birren B."/>
        </authorList>
    </citation>
    <scope>NUCLEOTIDE SEQUENCE [LARGE SCALE GENOMIC DNA]</scope>
    <source>
        <strain evidence="7 8">CBS 6273</strain>
    </source>
</reference>
<dbReference type="GO" id="GO:0004364">
    <property type="term" value="F:glutathione transferase activity"/>
    <property type="evidence" value="ECO:0007669"/>
    <property type="project" value="TreeGrafter"/>
</dbReference>
<evidence type="ECO:0000256" key="5">
    <source>
        <dbReference type="SAM" id="Phobius"/>
    </source>
</evidence>
<comment type="subcellular location">
    <subcellularLocation>
        <location evidence="1">Membrane</location>
        <topology evidence="1">Multi-pass membrane protein</topology>
    </subcellularLocation>
</comment>
<comment type="caution">
    <text evidence="7">The sequence shown here is derived from an EMBL/GenBank/DDBJ whole genome shotgun (WGS) entry which is preliminary data.</text>
</comment>
<keyword evidence="4 5" id="KW-0472">Membrane</keyword>
<dbReference type="AlphaFoldDB" id="A0A1E3J892"/>
<dbReference type="GO" id="GO:0005783">
    <property type="term" value="C:endoplasmic reticulum"/>
    <property type="evidence" value="ECO:0007669"/>
    <property type="project" value="TreeGrafter"/>
</dbReference>
<feature type="chain" id="PRO_5009130186" description="Glutathione S-transferase" evidence="6">
    <location>
        <begin position="23"/>
        <end position="159"/>
    </location>
</feature>
<sequence>MSTISFPATFPIVGLPLFATFALNASPSCRHALYQSMSVMSARKAAGVKYPTLYASEADAAADAKKMKFNCAQRAHANTLESAPYILSLFGFLSIFHPKIASIAQLLWVVGRVGYTRGYATGEPAKRINGLTKLSYVGMAILLFGTLGVSAQKTYALFF</sequence>
<dbReference type="OrthoDB" id="410651at2759"/>
<dbReference type="GO" id="GO:0016020">
    <property type="term" value="C:membrane"/>
    <property type="evidence" value="ECO:0007669"/>
    <property type="project" value="UniProtKB-SubCell"/>
</dbReference>
<protein>
    <recommendedName>
        <fullName evidence="9">Glutathione S-transferase</fullName>
    </recommendedName>
</protein>
<evidence type="ECO:0000256" key="2">
    <source>
        <dbReference type="ARBA" id="ARBA00022692"/>
    </source>
</evidence>
<dbReference type="PANTHER" id="PTHR10250">
    <property type="entry name" value="MICROSOMAL GLUTATHIONE S-TRANSFERASE"/>
    <property type="match status" value="1"/>
</dbReference>
<evidence type="ECO:0000256" key="1">
    <source>
        <dbReference type="ARBA" id="ARBA00004141"/>
    </source>
</evidence>
<dbReference type="InterPro" id="IPR001129">
    <property type="entry name" value="Membr-assoc_MAPEG"/>
</dbReference>
<gene>
    <name evidence="7" type="ORF">I350_08063</name>
</gene>